<evidence type="ECO:0000313" key="5">
    <source>
        <dbReference type="Proteomes" id="UP000464787"/>
    </source>
</evidence>
<evidence type="ECO:0000256" key="1">
    <source>
        <dbReference type="ARBA" id="ARBA00007189"/>
    </source>
</evidence>
<dbReference type="RefSeq" id="WP_160554169.1">
    <property type="nucleotide sequence ID" value="NZ_CP047650.1"/>
</dbReference>
<reference evidence="4 5" key="1">
    <citation type="submission" date="2020-01" db="EMBL/GenBank/DDBJ databases">
        <title>Genome sequencing of strain KACC 21265.</title>
        <authorList>
            <person name="Heo J."/>
            <person name="Kim S.-J."/>
            <person name="Kim J.-S."/>
            <person name="Hong S.-B."/>
            <person name="Kwon S.-W."/>
        </authorList>
    </citation>
    <scope>NUCLEOTIDE SEQUENCE [LARGE SCALE GENOMIC DNA]</scope>
    <source>
        <strain evidence="4 5">KACC 21265</strain>
    </source>
</reference>
<proteinExistence type="inferred from homology"/>
<dbReference type="Proteomes" id="UP000464787">
    <property type="component" value="Chromosome"/>
</dbReference>
<evidence type="ECO:0000313" key="4">
    <source>
        <dbReference type="EMBL" id="QHJ00359.1"/>
    </source>
</evidence>
<evidence type="ECO:0000256" key="3">
    <source>
        <dbReference type="SAM" id="MobiDB-lite"/>
    </source>
</evidence>
<accession>A0A857JCA1</accession>
<gene>
    <name evidence="4" type="ORF">GT347_21685</name>
</gene>
<name>A0A857JCA1_9BURK</name>
<dbReference type="KEGG" id="xyk:GT347_21685"/>
<comment type="similarity">
    <text evidence="1">Belongs to the UPF0751 family.</text>
</comment>
<feature type="coiled-coil region" evidence="2">
    <location>
        <begin position="182"/>
        <end position="230"/>
    </location>
</feature>
<dbReference type="InterPro" id="IPR016772">
    <property type="entry name" value="UCP020408"/>
</dbReference>
<protein>
    <submittedName>
        <fullName evidence="4">DUF2325 domain-containing protein</fullName>
    </submittedName>
</protein>
<evidence type="ECO:0000256" key="2">
    <source>
        <dbReference type="SAM" id="Coils"/>
    </source>
</evidence>
<dbReference type="Pfam" id="PF10087">
    <property type="entry name" value="DUF2325"/>
    <property type="match status" value="1"/>
</dbReference>
<keyword evidence="5" id="KW-1185">Reference proteome</keyword>
<organism evidence="4 5">
    <name type="scientific">Xylophilus rhododendri</name>
    <dbReference type="NCBI Taxonomy" id="2697032"/>
    <lineage>
        <taxon>Bacteria</taxon>
        <taxon>Pseudomonadati</taxon>
        <taxon>Pseudomonadota</taxon>
        <taxon>Betaproteobacteria</taxon>
        <taxon>Burkholderiales</taxon>
        <taxon>Xylophilus</taxon>
    </lineage>
</organism>
<feature type="region of interest" description="Disordered" evidence="3">
    <location>
        <begin position="418"/>
        <end position="437"/>
    </location>
</feature>
<keyword evidence="2" id="KW-0175">Coiled coil</keyword>
<dbReference type="EMBL" id="CP047650">
    <property type="protein sequence ID" value="QHJ00359.1"/>
    <property type="molecule type" value="Genomic_DNA"/>
</dbReference>
<dbReference type="AlphaFoldDB" id="A0A857JCA1"/>
<sequence>MLTPPPFKLAGTATFGGIGPQAHDGCCEPASDETAAAPSGSRLRLAELDTNFQCSVIGTCLTTAALRKLMARFIDVQDASDLDIHHEAVLLASHPGAASKALHKALDHEHAATLLRFSRVNEPQALLALWDEARRNGDIPGAYWALLTHRHADSPLRRKVFGDVHMLSHLVGAANRADIRRLVALEQANAGLRELAERQQERQLAQDMRLQELQRELDHTRQRLAAAQAAPAPAPAPADWIARAEAASAQVALQTQRREAAEQGLARALNSATQLREEAAYLRRHAATLSAELAATEAQLRELACGGAEANPATRADDRLAGRRILYVGGRPSSTPSIRALVERHGGEFRHHDGGLEDRKGLLVAQVGWAELVVFPVDCVDHDSVGSLKRLCARHGIAFWPLRSAGIGSFAAALAAAPSAESPRPDDTAHRPCPKHG</sequence>